<dbReference type="Proteomes" id="UP001500707">
    <property type="component" value="Unassembled WGS sequence"/>
</dbReference>
<sequence>MAVPASEAAASRSMDGGAFTVRASCMLRQLPTVIAGYGGVRARWGFVST</sequence>
<protein>
    <submittedName>
        <fullName evidence="1">Uncharacterized protein</fullName>
    </submittedName>
</protein>
<evidence type="ECO:0000313" key="2">
    <source>
        <dbReference type="Proteomes" id="UP001500707"/>
    </source>
</evidence>
<gene>
    <name evidence="1" type="ORF">GCM10022295_44210</name>
</gene>
<accession>A0ABP6WX24</accession>
<keyword evidence="2" id="KW-1185">Reference proteome</keyword>
<dbReference type="EMBL" id="BAABCE010000008">
    <property type="protein sequence ID" value="GAA3557370.1"/>
    <property type="molecule type" value="Genomic_DNA"/>
</dbReference>
<reference evidence="2" key="1">
    <citation type="journal article" date="2019" name="Int. J. Syst. Evol. Microbiol.">
        <title>The Global Catalogue of Microorganisms (GCM) 10K type strain sequencing project: providing services to taxonomists for standard genome sequencing and annotation.</title>
        <authorList>
            <consortium name="The Broad Institute Genomics Platform"/>
            <consortium name="The Broad Institute Genome Sequencing Center for Infectious Disease"/>
            <person name="Wu L."/>
            <person name="Ma J."/>
        </authorList>
    </citation>
    <scope>NUCLEOTIDE SEQUENCE [LARGE SCALE GENOMIC DNA]</scope>
    <source>
        <strain evidence="2">JCM 17656</strain>
    </source>
</reference>
<evidence type="ECO:0000313" key="1">
    <source>
        <dbReference type="EMBL" id="GAA3557370.1"/>
    </source>
</evidence>
<name>A0ABP6WX24_9ACTN</name>
<organism evidence="1 2">
    <name type="scientific">Streptomyces osmaniensis</name>
    <dbReference type="NCBI Taxonomy" id="593134"/>
    <lineage>
        <taxon>Bacteria</taxon>
        <taxon>Bacillati</taxon>
        <taxon>Actinomycetota</taxon>
        <taxon>Actinomycetes</taxon>
        <taxon>Kitasatosporales</taxon>
        <taxon>Streptomycetaceae</taxon>
        <taxon>Streptomyces</taxon>
    </lineage>
</organism>
<proteinExistence type="predicted"/>
<comment type="caution">
    <text evidence="1">The sequence shown here is derived from an EMBL/GenBank/DDBJ whole genome shotgun (WGS) entry which is preliminary data.</text>
</comment>